<dbReference type="Gene3D" id="3.40.1440.10">
    <property type="entry name" value="GIY-YIG endonuclease"/>
    <property type="match status" value="1"/>
</dbReference>
<evidence type="ECO:0000313" key="3">
    <source>
        <dbReference type="Proteomes" id="UP000095228"/>
    </source>
</evidence>
<accession>A0A1D8AQY0</accession>
<dbReference type="Proteomes" id="UP000095228">
    <property type="component" value="Chromosome"/>
</dbReference>
<dbReference type="EMBL" id="CP016094">
    <property type="protein sequence ID" value="AOS42974.1"/>
    <property type="molecule type" value="Genomic_DNA"/>
</dbReference>
<dbReference type="CDD" id="cd10449">
    <property type="entry name" value="GIY-YIG_SLX1_like"/>
    <property type="match status" value="1"/>
</dbReference>
<protein>
    <submittedName>
        <fullName evidence="2">GIY-YIG nuclease superfamily protein</fullName>
    </submittedName>
</protein>
<dbReference type="RefSeq" id="WP_069960372.1">
    <property type="nucleotide sequence ID" value="NZ_CP016094.1"/>
</dbReference>
<evidence type="ECO:0000313" key="2">
    <source>
        <dbReference type="EMBL" id="AOS42974.1"/>
    </source>
</evidence>
<feature type="domain" description="GIY-YIG" evidence="1">
    <location>
        <begin position="3"/>
        <end position="79"/>
    </location>
</feature>
<evidence type="ECO:0000259" key="1">
    <source>
        <dbReference type="PROSITE" id="PS50164"/>
    </source>
</evidence>
<dbReference type="STRING" id="1838286.Verru16b_00008"/>
<organism evidence="2 3">
    <name type="scientific">Lacunisphaera limnophila</name>
    <dbReference type="NCBI Taxonomy" id="1838286"/>
    <lineage>
        <taxon>Bacteria</taxon>
        <taxon>Pseudomonadati</taxon>
        <taxon>Verrucomicrobiota</taxon>
        <taxon>Opitutia</taxon>
        <taxon>Opitutales</taxon>
        <taxon>Opitutaceae</taxon>
        <taxon>Lacunisphaera</taxon>
    </lineage>
</organism>
<dbReference type="PATRIC" id="fig|1838286.3.peg.6"/>
<dbReference type="AlphaFoldDB" id="A0A1D8AQY0"/>
<dbReference type="PROSITE" id="PS50164">
    <property type="entry name" value="GIY_YIG"/>
    <property type="match status" value="1"/>
</dbReference>
<name>A0A1D8AQY0_9BACT</name>
<proteinExistence type="predicted"/>
<keyword evidence="3" id="KW-1185">Reference proteome</keyword>
<dbReference type="SUPFAM" id="SSF82771">
    <property type="entry name" value="GIY-YIG endonuclease"/>
    <property type="match status" value="1"/>
</dbReference>
<dbReference type="InterPro" id="IPR000305">
    <property type="entry name" value="GIY-YIG_endonuc"/>
</dbReference>
<gene>
    <name evidence="2" type="ORF">Verru16b_00008</name>
</gene>
<dbReference type="KEGG" id="obg:Verru16b_00008"/>
<dbReference type="InterPro" id="IPR035901">
    <property type="entry name" value="GIY-YIG_endonuc_sf"/>
</dbReference>
<sequence>MNDFAYVYILESLSAQGGFYVGLTDDLSARLAKHNAGGVPHTAKQRPWRIKTAVAFRDRTKAAAFEKYLKSPSGRAFGKKRL</sequence>
<dbReference type="OrthoDB" id="5402497at2"/>
<dbReference type="Pfam" id="PF01541">
    <property type="entry name" value="GIY-YIG"/>
    <property type="match status" value="1"/>
</dbReference>
<reference evidence="2 3" key="1">
    <citation type="submission" date="2016-06" db="EMBL/GenBank/DDBJ databases">
        <title>Three novel species with peptidoglycan cell walls form the new genus Lacunisphaera gen. nov. in the family Opitutaceae of the verrucomicrobial subdivision 4.</title>
        <authorList>
            <person name="Rast P."/>
            <person name="Gloeckner I."/>
            <person name="Jogler M."/>
            <person name="Boedeker C."/>
            <person name="Jeske O."/>
            <person name="Wiegand S."/>
            <person name="Reinhardt R."/>
            <person name="Schumann P."/>
            <person name="Rohde M."/>
            <person name="Spring S."/>
            <person name="Gloeckner F.O."/>
            <person name="Jogler C."/>
        </authorList>
    </citation>
    <scope>NUCLEOTIDE SEQUENCE [LARGE SCALE GENOMIC DNA]</scope>
    <source>
        <strain evidence="2 3">IG16b</strain>
    </source>
</reference>